<evidence type="ECO:0000313" key="9">
    <source>
        <dbReference type="EMBL" id="MDS9469063.1"/>
    </source>
</evidence>
<evidence type="ECO:0000313" key="10">
    <source>
        <dbReference type="Proteomes" id="UP001269144"/>
    </source>
</evidence>
<reference evidence="10" key="1">
    <citation type="submission" date="2023-07" db="EMBL/GenBank/DDBJ databases">
        <title>Paracoccus sp. MBLB3053 whole genome sequence.</title>
        <authorList>
            <person name="Hwang C.Y."/>
            <person name="Cho E.-S."/>
            <person name="Seo M.-J."/>
        </authorList>
    </citation>
    <scope>NUCLEOTIDE SEQUENCE [LARGE SCALE GENOMIC DNA]</scope>
    <source>
        <strain evidence="10">MBLB3053</strain>
    </source>
</reference>
<evidence type="ECO:0000256" key="6">
    <source>
        <dbReference type="ARBA" id="ARBA00023277"/>
    </source>
</evidence>
<feature type="domain" description="Four-carbon acid sugar kinase nucleotide binding" evidence="8">
    <location>
        <begin position="247"/>
        <end position="392"/>
    </location>
</feature>
<keyword evidence="10" id="KW-1185">Reference proteome</keyword>
<dbReference type="InterPro" id="IPR042213">
    <property type="entry name" value="NBD_C_sf"/>
</dbReference>
<keyword evidence="5" id="KW-0067">ATP-binding</keyword>
<evidence type="ECO:0000259" key="7">
    <source>
        <dbReference type="Pfam" id="PF07005"/>
    </source>
</evidence>
<dbReference type="InterPro" id="IPR010737">
    <property type="entry name" value="4-carb_acid_sugar_kinase_N"/>
</dbReference>
<evidence type="ECO:0000256" key="1">
    <source>
        <dbReference type="ARBA" id="ARBA00005715"/>
    </source>
</evidence>
<dbReference type="Proteomes" id="UP001269144">
    <property type="component" value="Unassembled WGS sequence"/>
</dbReference>
<dbReference type="InterPro" id="IPR031475">
    <property type="entry name" value="NBD_C"/>
</dbReference>
<protein>
    <submittedName>
        <fullName evidence="9">Four-carbon acid sugar kinase family protein</fullName>
    </submittedName>
</protein>
<proteinExistence type="inferred from homology"/>
<name>A0ABU2HVI8_9RHOB</name>
<keyword evidence="6" id="KW-0119">Carbohydrate metabolism</keyword>
<dbReference type="RefSeq" id="WP_311161575.1">
    <property type="nucleotide sequence ID" value="NZ_JAVQLW010000002.1"/>
</dbReference>
<evidence type="ECO:0000256" key="3">
    <source>
        <dbReference type="ARBA" id="ARBA00022741"/>
    </source>
</evidence>
<keyword evidence="4 9" id="KW-0418">Kinase</keyword>
<evidence type="ECO:0000256" key="5">
    <source>
        <dbReference type="ARBA" id="ARBA00022840"/>
    </source>
</evidence>
<feature type="domain" description="Four-carbon acid sugar kinase N-terminal" evidence="7">
    <location>
        <begin position="4"/>
        <end position="222"/>
    </location>
</feature>
<evidence type="ECO:0000259" key="8">
    <source>
        <dbReference type="Pfam" id="PF17042"/>
    </source>
</evidence>
<evidence type="ECO:0000256" key="4">
    <source>
        <dbReference type="ARBA" id="ARBA00022777"/>
    </source>
</evidence>
<dbReference type="Gene3D" id="3.40.980.20">
    <property type="entry name" value="Four-carbon acid sugar kinase, nucleotide binding domain"/>
    <property type="match status" value="1"/>
</dbReference>
<dbReference type="Gene3D" id="3.40.50.10840">
    <property type="entry name" value="Putative sugar-binding, N-terminal domain"/>
    <property type="match status" value="1"/>
</dbReference>
<dbReference type="GO" id="GO:0016301">
    <property type="term" value="F:kinase activity"/>
    <property type="evidence" value="ECO:0007669"/>
    <property type="project" value="UniProtKB-KW"/>
</dbReference>
<comment type="similarity">
    <text evidence="1">Belongs to the four-carbon acid sugar kinase family.</text>
</comment>
<dbReference type="Pfam" id="PF17042">
    <property type="entry name" value="NBD_C"/>
    <property type="match status" value="1"/>
</dbReference>
<sequence>MTYVFVADDFTGASDTLATLARAGFRARLFRDLPDPSEINGLDAWGIATNARSLGSADITALAARIGRGLAGYAPDFVHVKVCSTFDSSAGTGNIAAFALGLSASLGIGKVAVIGGQPSLGRYAVFGTLFAQGPDGAVHRIDRHPVMSCHPVTPMDEADLIRHFTRIGLAGLARIDRGARLRAPFPRFYDIFDQDDVIAAGGALLAEEGPVLVIGPSSVAEAWIANRPPAAISGRNDLRGDGPVFAFAGSRSPGTTAQIAAARDMTRLPVAPADILPGVPARDLALGWVRERLSRGQDCLVYLTADVAGVSPACIADASAEFVRDSLRDVAVAGLIVAGGDTSSAVVGHLAPDCLDYAADICPGVPILIGRLAEDYLPLALKGGQMGGDDFFDRAVRCLKGQESSPPA</sequence>
<dbReference type="InterPro" id="IPR037051">
    <property type="entry name" value="4-carb_acid_sugar_kinase_N_sf"/>
</dbReference>
<gene>
    <name evidence="9" type="ORF">RGQ15_15965</name>
</gene>
<dbReference type="EMBL" id="JAVQLW010000002">
    <property type="protein sequence ID" value="MDS9469063.1"/>
    <property type="molecule type" value="Genomic_DNA"/>
</dbReference>
<evidence type="ECO:0000256" key="2">
    <source>
        <dbReference type="ARBA" id="ARBA00022679"/>
    </source>
</evidence>
<dbReference type="SUPFAM" id="SSF142764">
    <property type="entry name" value="YgbK-like"/>
    <property type="match status" value="1"/>
</dbReference>
<keyword evidence="2" id="KW-0808">Transferase</keyword>
<keyword evidence="3" id="KW-0547">Nucleotide-binding</keyword>
<dbReference type="Pfam" id="PF07005">
    <property type="entry name" value="SBD_N"/>
    <property type="match status" value="1"/>
</dbReference>
<accession>A0ABU2HVI8</accession>
<comment type="caution">
    <text evidence="9">The sequence shown here is derived from an EMBL/GenBank/DDBJ whole genome shotgun (WGS) entry which is preliminary data.</text>
</comment>
<organism evidence="9 10">
    <name type="scientific">Paracoccus aurantius</name>
    <dbReference type="NCBI Taxonomy" id="3073814"/>
    <lineage>
        <taxon>Bacteria</taxon>
        <taxon>Pseudomonadati</taxon>
        <taxon>Pseudomonadota</taxon>
        <taxon>Alphaproteobacteria</taxon>
        <taxon>Rhodobacterales</taxon>
        <taxon>Paracoccaceae</taxon>
        <taxon>Paracoccus</taxon>
    </lineage>
</organism>